<sequence length="65" mass="7006">INDGGDGLGFVAAFGTDGQEHPLTGGQHHHSHDALRIDFAVVVEQPHAGFKFLYQLDQFGRSTGM</sequence>
<organism evidence="1 2">
    <name type="scientific">Lasius niger</name>
    <name type="common">Black garden ant</name>
    <dbReference type="NCBI Taxonomy" id="67767"/>
    <lineage>
        <taxon>Eukaryota</taxon>
        <taxon>Metazoa</taxon>
        <taxon>Ecdysozoa</taxon>
        <taxon>Arthropoda</taxon>
        <taxon>Hexapoda</taxon>
        <taxon>Insecta</taxon>
        <taxon>Pterygota</taxon>
        <taxon>Neoptera</taxon>
        <taxon>Endopterygota</taxon>
        <taxon>Hymenoptera</taxon>
        <taxon>Apocrita</taxon>
        <taxon>Aculeata</taxon>
        <taxon>Formicoidea</taxon>
        <taxon>Formicidae</taxon>
        <taxon>Formicinae</taxon>
        <taxon>Lasius</taxon>
        <taxon>Lasius</taxon>
    </lineage>
</organism>
<comment type="caution">
    <text evidence="1">The sequence shown here is derived from an EMBL/GenBank/DDBJ whole genome shotgun (WGS) entry which is preliminary data.</text>
</comment>
<dbReference type="PaxDb" id="67767-A0A0J7JWQ6"/>
<keyword evidence="2" id="KW-1185">Reference proteome</keyword>
<protein>
    <submittedName>
        <fullName evidence="1">Uncharacterized protein</fullName>
    </submittedName>
</protein>
<dbReference type="AlphaFoldDB" id="A0A0J7JWQ6"/>
<feature type="non-terminal residue" evidence="1">
    <location>
        <position position="1"/>
    </location>
</feature>
<evidence type="ECO:0000313" key="2">
    <source>
        <dbReference type="Proteomes" id="UP000036403"/>
    </source>
</evidence>
<dbReference type="Proteomes" id="UP000036403">
    <property type="component" value="Unassembled WGS sequence"/>
</dbReference>
<gene>
    <name evidence="1" type="ORF">RF55_22647</name>
</gene>
<reference evidence="1 2" key="1">
    <citation type="submission" date="2015-04" db="EMBL/GenBank/DDBJ databases">
        <title>Lasius niger genome sequencing.</title>
        <authorList>
            <person name="Konorov E.A."/>
            <person name="Nikitin M.A."/>
            <person name="Kirill M.V."/>
            <person name="Chang P."/>
        </authorList>
    </citation>
    <scope>NUCLEOTIDE SEQUENCE [LARGE SCALE GENOMIC DNA]</scope>
    <source>
        <tissue evidence="1">Whole</tissue>
    </source>
</reference>
<name>A0A0J7JWQ6_LASNI</name>
<evidence type="ECO:0000313" key="1">
    <source>
        <dbReference type="EMBL" id="KMQ82522.1"/>
    </source>
</evidence>
<dbReference type="EMBL" id="LBMM01024728">
    <property type="protein sequence ID" value="KMQ82522.1"/>
    <property type="molecule type" value="Genomic_DNA"/>
</dbReference>
<accession>A0A0J7JWQ6</accession>
<proteinExistence type="predicted"/>